<gene>
    <name evidence="1" type="ORF">QJS04_geneDACA001674</name>
</gene>
<sequence length="76" mass="9320">MRFQRLRRMGWLKLLMTWLFFLLFFFFFFFMLTVSIEEENKASTSRERQGLNYLPIQALLSSKRRVPNTSDPLHNR</sequence>
<name>A0AAV9BKJ2_ACOGR</name>
<comment type="caution">
    <text evidence="1">The sequence shown here is derived from an EMBL/GenBank/DDBJ whole genome shotgun (WGS) entry which is preliminary data.</text>
</comment>
<evidence type="ECO:0000313" key="1">
    <source>
        <dbReference type="EMBL" id="KAK1276918.1"/>
    </source>
</evidence>
<proteinExistence type="predicted"/>
<dbReference type="EMBL" id="JAUJYN010000003">
    <property type="protein sequence ID" value="KAK1276918.1"/>
    <property type="molecule type" value="Genomic_DNA"/>
</dbReference>
<organism evidence="1 2">
    <name type="scientific">Acorus gramineus</name>
    <name type="common">Dwarf sweet flag</name>
    <dbReference type="NCBI Taxonomy" id="55184"/>
    <lineage>
        <taxon>Eukaryota</taxon>
        <taxon>Viridiplantae</taxon>
        <taxon>Streptophyta</taxon>
        <taxon>Embryophyta</taxon>
        <taxon>Tracheophyta</taxon>
        <taxon>Spermatophyta</taxon>
        <taxon>Magnoliopsida</taxon>
        <taxon>Liliopsida</taxon>
        <taxon>Acoraceae</taxon>
        <taxon>Acorus</taxon>
    </lineage>
</organism>
<reference evidence="1" key="1">
    <citation type="journal article" date="2023" name="Nat. Commun.">
        <title>Diploid and tetraploid genomes of Acorus and the evolution of monocots.</title>
        <authorList>
            <person name="Ma L."/>
            <person name="Liu K.W."/>
            <person name="Li Z."/>
            <person name="Hsiao Y.Y."/>
            <person name="Qi Y."/>
            <person name="Fu T."/>
            <person name="Tang G.D."/>
            <person name="Zhang D."/>
            <person name="Sun W.H."/>
            <person name="Liu D.K."/>
            <person name="Li Y."/>
            <person name="Chen G.Z."/>
            <person name="Liu X.D."/>
            <person name="Liao X.Y."/>
            <person name="Jiang Y.T."/>
            <person name="Yu X."/>
            <person name="Hao Y."/>
            <person name="Huang J."/>
            <person name="Zhao X.W."/>
            <person name="Ke S."/>
            <person name="Chen Y.Y."/>
            <person name="Wu W.L."/>
            <person name="Hsu J.L."/>
            <person name="Lin Y.F."/>
            <person name="Huang M.D."/>
            <person name="Li C.Y."/>
            <person name="Huang L."/>
            <person name="Wang Z.W."/>
            <person name="Zhao X."/>
            <person name="Zhong W.Y."/>
            <person name="Peng D.H."/>
            <person name="Ahmad S."/>
            <person name="Lan S."/>
            <person name="Zhang J.S."/>
            <person name="Tsai W.C."/>
            <person name="Van de Peer Y."/>
            <person name="Liu Z.J."/>
        </authorList>
    </citation>
    <scope>NUCLEOTIDE SEQUENCE</scope>
    <source>
        <strain evidence="1">SCP</strain>
    </source>
</reference>
<evidence type="ECO:0000313" key="2">
    <source>
        <dbReference type="Proteomes" id="UP001179952"/>
    </source>
</evidence>
<keyword evidence="2" id="KW-1185">Reference proteome</keyword>
<reference evidence="1" key="2">
    <citation type="submission" date="2023-06" db="EMBL/GenBank/DDBJ databases">
        <authorList>
            <person name="Ma L."/>
            <person name="Liu K.-W."/>
            <person name="Li Z."/>
            <person name="Hsiao Y.-Y."/>
            <person name="Qi Y."/>
            <person name="Fu T."/>
            <person name="Tang G."/>
            <person name="Zhang D."/>
            <person name="Sun W.-H."/>
            <person name="Liu D.-K."/>
            <person name="Li Y."/>
            <person name="Chen G.-Z."/>
            <person name="Liu X.-D."/>
            <person name="Liao X.-Y."/>
            <person name="Jiang Y.-T."/>
            <person name="Yu X."/>
            <person name="Hao Y."/>
            <person name="Huang J."/>
            <person name="Zhao X.-W."/>
            <person name="Ke S."/>
            <person name="Chen Y.-Y."/>
            <person name="Wu W.-L."/>
            <person name="Hsu J.-L."/>
            <person name="Lin Y.-F."/>
            <person name="Huang M.-D."/>
            <person name="Li C.-Y."/>
            <person name="Huang L."/>
            <person name="Wang Z.-W."/>
            <person name="Zhao X."/>
            <person name="Zhong W.-Y."/>
            <person name="Peng D.-H."/>
            <person name="Ahmad S."/>
            <person name="Lan S."/>
            <person name="Zhang J.-S."/>
            <person name="Tsai W.-C."/>
            <person name="Van De Peer Y."/>
            <person name="Liu Z.-J."/>
        </authorList>
    </citation>
    <scope>NUCLEOTIDE SEQUENCE</scope>
    <source>
        <strain evidence="1">SCP</strain>
        <tissue evidence="1">Leaves</tissue>
    </source>
</reference>
<dbReference type="AlphaFoldDB" id="A0AAV9BKJ2"/>
<accession>A0AAV9BKJ2</accession>
<protein>
    <submittedName>
        <fullName evidence="1">Uncharacterized protein</fullName>
    </submittedName>
</protein>
<dbReference type="Proteomes" id="UP001179952">
    <property type="component" value="Unassembled WGS sequence"/>
</dbReference>